<dbReference type="OrthoDB" id="5232919at2759"/>
<dbReference type="InterPro" id="IPR023801">
    <property type="entry name" value="His_deacetylse_dom"/>
</dbReference>
<feature type="compositionally biased region" description="Low complexity" evidence="1">
    <location>
        <begin position="854"/>
        <end position="878"/>
    </location>
</feature>
<dbReference type="GO" id="GO:0005634">
    <property type="term" value="C:nucleus"/>
    <property type="evidence" value="ECO:0007669"/>
    <property type="project" value="TreeGrafter"/>
</dbReference>
<feature type="compositionally biased region" description="Basic and acidic residues" evidence="1">
    <location>
        <begin position="962"/>
        <end position="974"/>
    </location>
</feature>
<evidence type="ECO:0000313" key="4">
    <source>
        <dbReference type="Proteomes" id="UP000722485"/>
    </source>
</evidence>
<feature type="compositionally biased region" description="Polar residues" evidence="1">
    <location>
        <begin position="28"/>
        <end position="49"/>
    </location>
</feature>
<dbReference type="InterPro" id="IPR053244">
    <property type="entry name" value="HDAC_HD_type_1"/>
</dbReference>
<dbReference type="GO" id="GO:0010468">
    <property type="term" value="P:regulation of gene expression"/>
    <property type="evidence" value="ECO:0007669"/>
    <property type="project" value="UniProtKB-ARBA"/>
</dbReference>
<feature type="compositionally biased region" description="Low complexity" evidence="1">
    <location>
        <begin position="975"/>
        <end position="989"/>
    </location>
</feature>
<dbReference type="SUPFAM" id="SSF52768">
    <property type="entry name" value="Arginase/deacetylase"/>
    <property type="match status" value="1"/>
</dbReference>
<dbReference type="FunFam" id="3.40.800.20:FF:000011">
    <property type="entry name" value="Histone deacetylase HOS3"/>
    <property type="match status" value="1"/>
</dbReference>
<feature type="compositionally biased region" description="Polar residues" evidence="1">
    <location>
        <begin position="90"/>
        <end position="100"/>
    </location>
</feature>
<feature type="region of interest" description="Disordered" evidence="1">
    <location>
        <begin position="1"/>
        <end position="139"/>
    </location>
</feature>
<dbReference type="PANTHER" id="PTHR47558">
    <property type="entry name" value="HISTONE DEACETYLASE HOS3"/>
    <property type="match status" value="1"/>
</dbReference>
<dbReference type="EMBL" id="JAANBB010000017">
    <property type="protein sequence ID" value="KAF7555818.1"/>
    <property type="molecule type" value="Genomic_DNA"/>
</dbReference>
<feature type="compositionally biased region" description="Low complexity" evidence="1">
    <location>
        <begin position="1119"/>
        <end position="1131"/>
    </location>
</feature>
<dbReference type="Proteomes" id="UP000722485">
    <property type="component" value="Unassembled WGS sequence"/>
</dbReference>
<proteinExistence type="predicted"/>
<evidence type="ECO:0000313" key="3">
    <source>
        <dbReference type="EMBL" id="KAF7555818.1"/>
    </source>
</evidence>
<keyword evidence="4" id="KW-1185">Reference proteome</keyword>
<dbReference type="AlphaFoldDB" id="A0A9P5HIN2"/>
<protein>
    <recommendedName>
        <fullName evidence="2">Histone deacetylase domain-containing protein</fullName>
    </recommendedName>
</protein>
<accession>A0A9P5HIN2</accession>
<reference evidence="3" key="1">
    <citation type="submission" date="2020-03" db="EMBL/GenBank/DDBJ databases">
        <title>Draft Genome Sequence of Cylindrodendrum hubeiense.</title>
        <authorList>
            <person name="Buettner E."/>
            <person name="Kellner H."/>
        </authorList>
    </citation>
    <scope>NUCLEOTIDE SEQUENCE</scope>
    <source>
        <strain evidence="3">IHI 201604</strain>
    </source>
</reference>
<name>A0A9P5HIN2_9HYPO</name>
<comment type="caution">
    <text evidence="3">The sequence shown here is derived from an EMBL/GenBank/DDBJ whole genome shotgun (WGS) entry which is preliminary data.</text>
</comment>
<sequence length="1182" mass="126666">MASPSRQPLPLRRQSSTNNIHDDDLTRSLKQLSLSTSPGRAPSSSHLSEPTTPFRTTGRPGSHSPRLPSRSPSNGRDSRSATPTLLRKASMNSLRSSTGVGSRPTPTRRASAANIMSPTNKTSPLTTNPPVPEKPRPTASSIAEDFFKAELEAHHGSVATRQTQAIVILHDAVYGHRFSRPRTSRSALATIVERPERVKAAVLGVSTAYVRLGGRHCEGTYPVHPRLNAHDLPSIPFRIQKTSRRLSLLSQAVTNVHGAKWMEELKMMCNAAEAKLAMGGKELQRPEMNRGTPAPPEKFHEGDLYLCAESLDAMEGALGAVCEAVDAVFSPDPGPQRAFVAIRPPGHHCSASYPSGFCWVNNVHVGIMHAVLNHGVTHAAIIDIDLHHGDGSQAIAWEHNTRATMAPKNAAAWKKSSIGYFSVHDINSYPCEQGDEEKVKNASLCIDNAHGQTVWNVHLQSWKTEADFWQLYESKYTVLLGKVRNYLQNQAERLKLSNQPPKAAIFFSAGFDASEWESAGMQRHQVNVPTEFYARIAQDVIKLAAEEGLYVDGRIISVLEGGYSDRALFSGVFSHLSGLAGDQNVDQPLHTTGGLGFEMGQKIGVVPEQEETEMHQTPSLDSVHSYDPSWWAGQRLDELEGIMAPPPSPPRTSSISSPTYFSPTHASTAKVVEPLRMRRSLSNLSGTASRPPSPPPPEVPWTVAAHELSKLLIPSDRQTDSCKPEDLNAEASRARRDRQSLMNGVPPAPSAAPASRPTSRMALRERRAKPAPPVVEPSKDKAAKGRRKTVAATGFSIEKVGITPMSDTFAGPNLTSMKTPDVTGNQVVRKVSRRLSEAPAVLASRGSSSPPTIAVASSSKAPASAVPSSSATARAPVSGTLPVKKTRTVSTTTRKEAVPKAPRATKKTTVPASSSKPAMATAAQRGKSPGRAGSSSKAGDDMDKLTAGMKKIRINLITQAQKDAKQRARLEADKASSTSASVIASATPSAKEEDDVKLPAPLAQQPSITPSPEPTTGYNADDISPKQMAHPDPRIPTPPTTIPSSGLSTPLQEQDPFDMGSPDPRQVVLPASSPVIPSVAIQPDGNCPDVFISYQPEGPTPIAVGQHENLKWLPPNAPTPSANTPAATPSPVKRQNKLFQYTSGIPFAPRPQEPAPDAGAQAKAENTQIGPDQQIEDGVVSH</sequence>
<dbReference type="GO" id="GO:0004407">
    <property type="term" value="F:histone deacetylase activity"/>
    <property type="evidence" value="ECO:0007669"/>
    <property type="project" value="TreeGrafter"/>
</dbReference>
<organism evidence="3 4">
    <name type="scientific">Cylindrodendrum hubeiense</name>
    <dbReference type="NCBI Taxonomy" id="595255"/>
    <lineage>
        <taxon>Eukaryota</taxon>
        <taxon>Fungi</taxon>
        <taxon>Dikarya</taxon>
        <taxon>Ascomycota</taxon>
        <taxon>Pezizomycotina</taxon>
        <taxon>Sordariomycetes</taxon>
        <taxon>Hypocreomycetidae</taxon>
        <taxon>Hypocreales</taxon>
        <taxon>Nectriaceae</taxon>
        <taxon>Cylindrodendrum</taxon>
    </lineage>
</organism>
<dbReference type="PANTHER" id="PTHR47558:SF1">
    <property type="entry name" value="HISTONE DEACETYLASE HOS3"/>
    <property type="match status" value="1"/>
</dbReference>
<dbReference type="InterPro" id="IPR037138">
    <property type="entry name" value="His_deacetylse_dom_sf"/>
</dbReference>
<feature type="compositionally biased region" description="Low complexity" evidence="1">
    <location>
        <begin position="50"/>
        <end position="75"/>
    </location>
</feature>
<dbReference type="Pfam" id="PF00850">
    <property type="entry name" value="Hist_deacetyl"/>
    <property type="match status" value="1"/>
</dbReference>
<dbReference type="InterPro" id="IPR023696">
    <property type="entry name" value="Ureohydrolase_dom_sf"/>
</dbReference>
<feature type="region of interest" description="Disordered" evidence="1">
    <location>
        <begin position="713"/>
        <end position="789"/>
    </location>
</feature>
<feature type="region of interest" description="Disordered" evidence="1">
    <location>
        <begin position="839"/>
        <end position="946"/>
    </location>
</feature>
<feature type="region of interest" description="Disordered" evidence="1">
    <location>
        <begin position="1110"/>
        <end position="1182"/>
    </location>
</feature>
<feature type="region of interest" description="Disordered" evidence="1">
    <location>
        <begin position="958"/>
        <end position="1070"/>
    </location>
</feature>
<feature type="region of interest" description="Disordered" evidence="1">
    <location>
        <begin position="645"/>
        <end position="676"/>
    </location>
</feature>
<feature type="compositionally biased region" description="Basic and acidic residues" evidence="1">
    <location>
        <begin position="717"/>
        <end position="739"/>
    </location>
</feature>
<dbReference type="CDD" id="cd09998">
    <property type="entry name" value="HDAC_Hos3"/>
    <property type="match status" value="1"/>
</dbReference>
<feature type="compositionally biased region" description="Polar residues" evidence="1">
    <location>
        <begin position="907"/>
        <end position="916"/>
    </location>
</feature>
<dbReference type="Gene3D" id="3.40.800.20">
    <property type="entry name" value="Histone deacetylase domain"/>
    <property type="match status" value="1"/>
</dbReference>
<gene>
    <name evidence="3" type="ORF">G7Z17_g1872</name>
</gene>
<dbReference type="InterPro" id="IPR000286">
    <property type="entry name" value="HDACs"/>
</dbReference>
<dbReference type="PRINTS" id="PR01270">
    <property type="entry name" value="HDASUPER"/>
</dbReference>
<evidence type="ECO:0000256" key="1">
    <source>
        <dbReference type="SAM" id="MobiDB-lite"/>
    </source>
</evidence>
<feature type="compositionally biased region" description="Polar residues" evidence="1">
    <location>
        <begin position="114"/>
        <end position="126"/>
    </location>
</feature>
<evidence type="ECO:0000259" key="2">
    <source>
        <dbReference type="Pfam" id="PF00850"/>
    </source>
</evidence>
<feature type="compositionally biased region" description="Polar residues" evidence="1">
    <location>
        <begin position="1004"/>
        <end position="1018"/>
    </location>
</feature>
<feature type="domain" description="Histone deacetylase" evidence="2">
    <location>
        <begin position="250"/>
        <end position="577"/>
    </location>
</feature>